<dbReference type="GO" id="GO:0005886">
    <property type="term" value="C:plasma membrane"/>
    <property type="evidence" value="ECO:0007669"/>
    <property type="project" value="TreeGrafter"/>
</dbReference>
<dbReference type="SMR" id="V7B4R5"/>
<dbReference type="OMA" id="YHAIDPY"/>
<name>V7B4R5_PHAVU</name>
<proteinExistence type="predicted"/>
<dbReference type="PANTHER" id="PTHR27003:SF303">
    <property type="entry name" value="TYROSINE KINASE FAMILY PROTEIN"/>
    <property type="match status" value="1"/>
</dbReference>
<sequence length="339" mass="38765">MFIKKLIFCCFKHTGSSRGQYPTVIEELCPQFSLADLRKSTNNFNEKQIVGSGSLGTVYKGSLQYNCVTECTVAIKRIYRITESELKQYKNEIELLCQLRHPNLVSLLGFCDHKEEKNIVYEYMTNGSLHDILYRSDMKREPLTWKQRLKICIGVAQGLHYLHTGVKRTIFHRDITPYKILLDSNMVAKLSDFRVSLTGPHHSSKPKPKTISKDGFTGTYGYVAPEISQNNTLTEKSDVYSFGVVLLEVVCKDKLNSVEKRQQHPVEENIDPNIKGKIAPESWEVFVDITERCLKFDPNERPSMGEVQVQLELALSLQEEADIRNICDDYTLLSITIIS</sequence>
<dbReference type="InterPro" id="IPR000719">
    <property type="entry name" value="Prot_kinase_dom"/>
</dbReference>
<dbReference type="STRING" id="3885.V7B4R5"/>
<dbReference type="EMBL" id="CM002295">
    <property type="protein sequence ID" value="ESW11451.1"/>
    <property type="molecule type" value="Genomic_DNA"/>
</dbReference>
<dbReference type="GO" id="GO:0005524">
    <property type="term" value="F:ATP binding"/>
    <property type="evidence" value="ECO:0007669"/>
    <property type="project" value="InterPro"/>
</dbReference>
<dbReference type="InterPro" id="IPR011009">
    <property type="entry name" value="Kinase-like_dom_sf"/>
</dbReference>
<dbReference type="PANTHER" id="PTHR27003">
    <property type="entry name" value="OS07G0166700 PROTEIN"/>
    <property type="match status" value="1"/>
</dbReference>
<dbReference type="AlphaFoldDB" id="V7B4R5"/>
<dbReference type="SUPFAM" id="SSF56112">
    <property type="entry name" value="Protein kinase-like (PK-like)"/>
    <property type="match status" value="1"/>
</dbReference>
<dbReference type="Gene3D" id="1.10.510.10">
    <property type="entry name" value="Transferase(Phosphotransferase) domain 1"/>
    <property type="match status" value="1"/>
</dbReference>
<dbReference type="InterPro" id="IPR045272">
    <property type="entry name" value="ANXUR1/2-like"/>
</dbReference>
<dbReference type="InterPro" id="IPR001245">
    <property type="entry name" value="Ser-Thr/Tyr_kinase_cat_dom"/>
</dbReference>
<dbReference type="FunFam" id="3.30.200.20:FF:000742">
    <property type="entry name" value="Receptor-like protein kinase ANXUR2"/>
    <property type="match status" value="1"/>
</dbReference>
<evidence type="ECO:0000313" key="2">
    <source>
        <dbReference type="EMBL" id="ESW11451.1"/>
    </source>
</evidence>
<dbReference type="FunFam" id="1.10.510.10:FF:000920">
    <property type="entry name" value="Receptor-like protein kinase ANXUR2"/>
    <property type="match status" value="1"/>
</dbReference>
<dbReference type="Gramene" id="ESW11451">
    <property type="protein sequence ID" value="ESW11451"/>
    <property type="gene ID" value="PHAVU_008G031300g"/>
</dbReference>
<gene>
    <name evidence="2" type="ORF">PHAVU_008G031300g</name>
</gene>
<dbReference type="Pfam" id="PF07714">
    <property type="entry name" value="PK_Tyr_Ser-Thr"/>
    <property type="match status" value="1"/>
</dbReference>
<feature type="domain" description="Protein kinase" evidence="1">
    <location>
        <begin position="44"/>
        <end position="313"/>
    </location>
</feature>
<reference evidence="3" key="1">
    <citation type="journal article" date="2014" name="Nat. Genet.">
        <title>A reference genome for common bean and genome-wide analysis of dual domestications.</title>
        <authorList>
            <person name="Schmutz J."/>
            <person name="McClean P.E."/>
            <person name="Mamidi S."/>
            <person name="Wu G.A."/>
            <person name="Cannon S.B."/>
            <person name="Grimwood J."/>
            <person name="Jenkins J."/>
            <person name="Shu S."/>
            <person name="Song Q."/>
            <person name="Chavarro C."/>
            <person name="Torres-Torres M."/>
            <person name="Geffroy V."/>
            <person name="Moghaddam S.M."/>
            <person name="Gao D."/>
            <person name="Abernathy B."/>
            <person name="Barry K."/>
            <person name="Blair M."/>
            <person name="Brick M.A."/>
            <person name="Chovatia M."/>
            <person name="Gepts P."/>
            <person name="Goodstein D.M."/>
            <person name="Gonzales M."/>
            <person name="Hellsten U."/>
            <person name="Hyten D.L."/>
            <person name="Jia G."/>
            <person name="Kelly J.D."/>
            <person name="Kudrna D."/>
            <person name="Lee R."/>
            <person name="Richard M.M."/>
            <person name="Miklas P.N."/>
            <person name="Osorno J.M."/>
            <person name="Rodrigues J."/>
            <person name="Thareau V."/>
            <person name="Urrea C.A."/>
            <person name="Wang M."/>
            <person name="Yu Y."/>
            <person name="Zhang M."/>
            <person name="Wing R.A."/>
            <person name="Cregan P.B."/>
            <person name="Rokhsar D.S."/>
            <person name="Jackson S.A."/>
        </authorList>
    </citation>
    <scope>NUCLEOTIDE SEQUENCE [LARGE SCALE GENOMIC DNA]</scope>
    <source>
        <strain evidence="3">cv. G19833</strain>
    </source>
</reference>
<protein>
    <recommendedName>
        <fullName evidence="1">Protein kinase domain-containing protein</fullName>
    </recommendedName>
</protein>
<organism evidence="2 3">
    <name type="scientific">Phaseolus vulgaris</name>
    <name type="common">Kidney bean</name>
    <name type="synonym">French bean</name>
    <dbReference type="NCBI Taxonomy" id="3885"/>
    <lineage>
        <taxon>Eukaryota</taxon>
        <taxon>Viridiplantae</taxon>
        <taxon>Streptophyta</taxon>
        <taxon>Embryophyta</taxon>
        <taxon>Tracheophyta</taxon>
        <taxon>Spermatophyta</taxon>
        <taxon>Magnoliopsida</taxon>
        <taxon>eudicotyledons</taxon>
        <taxon>Gunneridae</taxon>
        <taxon>Pentapetalae</taxon>
        <taxon>rosids</taxon>
        <taxon>fabids</taxon>
        <taxon>Fabales</taxon>
        <taxon>Fabaceae</taxon>
        <taxon>Papilionoideae</taxon>
        <taxon>50 kb inversion clade</taxon>
        <taxon>NPAAA clade</taxon>
        <taxon>indigoferoid/millettioid clade</taxon>
        <taxon>Phaseoleae</taxon>
        <taxon>Phaseolus</taxon>
    </lineage>
</organism>
<dbReference type="Proteomes" id="UP000000226">
    <property type="component" value="Chromosome 8"/>
</dbReference>
<dbReference type="GO" id="GO:0009506">
    <property type="term" value="C:plasmodesma"/>
    <property type="evidence" value="ECO:0007669"/>
    <property type="project" value="TreeGrafter"/>
</dbReference>
<keyword evidence="3" id="KW-1185">Reference proteome</keyword>
<accession>V7B4R5</accession>
<dbReference type="PROSITE" id="PS50011">
    <property type="entry name" value="PROTEIN_KINASE_DOM"/>
    <property type="match status" value="1"/>
</dbReference>
<dbReference type="eggNOG" id="KOG1187">
    <property type="taxonomic scope" value="Eukaryota"/>
</dbReference>
<evidence type="ECO:0000313" key="3">
    <source>
        <dbReference type="Proteomes" id="UP000000226"/>
    </source>
</evidence>
<dbReference type="OrthoDB" id="1658195at2759"/>
<dbReference type="Gene3D" id="3.30.200.20">
    <property type="entry name" value="Phosphorylase Kinase, domain 1"/>
    <property type="match status" value="1"/>
</dbReference>
<evidence type="ECO:0000259" key="1">
    <source>
        <dbReference type="PROSITE" id="PS50011"/>
    </source>
</evidence>
<dbReference type="GO" id="GO:0004714">
    <property type="term" value="F:transmembrane receptor protein tyrosine kinase activity"/>
    <property type="evidence" value="ECO:0007669"/>
    <property type="project" value="InterPro"/>
</dbReference>